<evidence type="ECO:0000313" key="2">
    <source>
        <dbReference type="Proteomes" id="UP001145114"/>
    </source>
</evidence>
<name>A0ACC1HBA1_9FUNG</name>
<dbReference type="Proteomes" id="UP001145114">
    <property type="component" value="Unassembled WGS sequence"/>
</dbReference>
<sequence length="198" mass="22252">MESVVYQTLEKTLSPVANERVPAEVELKRFEQQQPEYCLALASIAAAQECALELRQTALVVLKGYVNRHWNLAVESYEEGPIPSPDVSLRWVSWATITMGARLVKAAVRERVFGLLSSDEPKLRLAAVVSNIAKYDWPDEWPGLFDALLLLLRQGSPKQVHAAIRVYAEWIRPNMTDAHVSHLLGLLGELRRLVVSPE</sequence>
<evidence type="ECO:0000313" key="1">
    <source>
        <dbReference type="EMBL" id="KAJ1672625.1"/>
    </source>
</evidence>
<keyword evidence="2" id="KW-1185">Reference proteome</keyword>
<proteinExistence type="predicted"/>
<dbReference type="EMBL" id="JAMZIH010008078">
    <property type="protein sequence ID" value="KAJ1672625.1"/>
    <property type="molecule type" value="Genomic_DNA"/>
</dbReference>
<feature type="non-terminal residue" evidence="1">
    <location>
        <position position="198"/>
    </location>
</feature>
<gene>
    <name evidence="1" type="ORF">EV182_006815</name>
</gene>
<protein>
    <submittedName>
        <fullName evidence="1">Uncharacterized protein</fullName>
    </submittedName>
</protein>
<reference evidence="1" key="1">
    <citation type="submission" date="2022-06" db="EMBL/GenBank/DDBJ databases">
        <title>Phylogenomic reconstructions and comparative analyses of Kickxellomycotina fungi.</title>
        <authorList>
            <person name="Reynolds N.K."/>
            <person name="Stajich J.E."/>
            <person name="Barry K."/>
            <person name="Grigoriev I.V."/>
            <person name="Crous P."/>
            <person name="Smith M.E."/>
        </authorList>
    </citation>
    <scope>NUCLEOTIDE SEQUENCE</scope>
    <source>
        <strain evidence="1">RSA 2271</strain>
    </source>
</reference>
<accession>A0ACC1HBA1</accession>
<comment type="caution">
    <text evidence="1">The sequence shown here is derived from an EMBL/GenBank/DDBJ whole genome shotgun (WGS) entry which is preliminary data.</text>
</comment>
<organism evidence="1 2">
    <name type="scientific">Spiromyces aspiralis</name>
    <dbReference type="NCBI Taxonomy" id="68401"/>
    <lineage>
        <taxon>Eukaryota</taxon>
        <taxon>Fungi</taxon>
        <taxon>Fungi incertae sedis</taxon>
        <taxon>Zoopagomycota</taxon>
        <taxon>Kickxellomycotina</taxon>
        <taxon>Kickxellomycetes</taxon>
        <taxon>Kickxellales</taxon>
        <taxon>Kickxellaceae</taxon>
        <taxon>Spiromyces</taxon>
    </lineage>
</organism>